<proteinExistence type="predicted"/>
<gene>
    <name evidence="4" type="ORF">PF001_g26926</name>
    <name evidence="2" type="ORF">PF006_g26907</name>
    <name evidence="3" type="ORF">PF008_g30316</name>
</gene>
<evidence type="ECO:0000313" key="2">
    <source>
        <dbReference type="EMBL" id="KAE9082425.1"/>
    </source>
</evidence>
<dbReference type="EMBL" id="QXGA01003508">
    <property type="protein sequence ID" value="KAE9082425.1"/>
    <property type="molecule type" value="Genomic_DNA"/>
</dbReference>
<dbReference type="Proteomes" id="UP000486351">
    <property type="component" value="Unassembled WGS sequence"/>
</dbReference>
<evidence type="ECO:0000313" key="4">
    <source>
        <dbReference type="EMBL" id="KAE9274749.1"/>
    </source>
</evidence>
<feature type="region of interest" description="Disordered" evidence="1">
    <location>
        <begin position="1"/>
        <end position="22"/>
    </location>
</feature>
<comment type="caution">
    <text evidence="4">The sequence shown here is derived from an EMBL/GenBank/DDBJ whole genome shotgun (WGS) entry which is preliminary data.</text>
</comment>
<feature type="non-terminal residue" evidence="4">
    <location>
        <position position="22"/>
    </location>
</feature>
<reference evidence="5 6" key="1">
    <citation type="submission" date="2018-08" db="EMBL/GenBank/DDBJ databases">
        <title>Genomic investigation of the strawberry pathogen Phytophthora fragariae indicates pathogenicity is determined by transcriptional variation in three key races.</title>
        <authorList>
            <person name="Adams T.M."/>
            <person name="Armitage A.D."/>
            <person name="Sobczyk M.K."/>
            <person name="Bates H.J."/>
            <person name="Dunwell J.M."/>
            <person name="Nellist C.F."/>
            <person name="Harrison R.J."/>
        </authorList>
    </citation>
    <scope>NUCLEOTIDE SEQUENCE [LARGE SCALE GENOMIC DNA]</scope>
    <source>
        <strain evidence="4 5">A4</strain>
        <strain evidence="2 6">NOV-5</strain>
        <strain evidence="3 7">NOV-77</strain>
    </source>
</reference>
<dbReference type="EMBL" id="QXFY01005616">
    <property type="protein sequence ID" value="KAE9271567.1"/>
    <property type="molecule type" value="Genomic_DNA"/>
</dbReference>
<sequence>MRPVAMTEEHYVDTSRARRSLT</sequence>
<evidence type="ECO:0000256" key="1">
    <source>
        <dbReference type="SAM" id="MobiDB-lite"/>
    </source>
</evidence>
<dbReference type="EMBL" id="QXGE01003502">
    <property type="protein sequence ID" value="KAE9274749.1"/>
    <property type="molecule type" value="Genomic_DNA"/>
</dbReference>
<dbReference type="Proteomes" id="UP000440732">
    <property type="component" value="Unassembled WGS sequence"/>
</dbReference>
<feature type="compositionally biased region" description="Basic and acidic residues" evidence="1">
    <location>
        <begin position="7"/>
        <end position="16"/>
    </location>
</feature>
<protein>
    <submittedName>
        <fullName evidence="4">Uncharacterized protein</fullName>
    </submittedName>
</protein>
<evidence type="ECO:0000313" key="7">
    <source>
        <dbReference type="Proteomes" id="UP000486351"/>
    </source>
</evidence>
<dbReference type="Proteomes" id="UP000437068">
    <property type="component" value="Unassembled WGS sequence"/>
</dbReference>
<evidence type="ECO:0000313" key="3">
    <source>
        <dbReference type="EMBL" id="KAE9271567.1"/>
    </source>
</evidence>
<evidence type="ECO:0000313" key="5">
    <source>
        <dbReference type="Proteomes" id="UP000437068"/>
    </source>
</evidence>
<accession>A0A6A4BLL9</accession>
<dbReference type="AlphaFoldDB" id="A0A6A4BLL9"/>
<name>A0A6A4BLL9_9STRA</name>
<evidence type="ECO:0000313" key="6">
    <source>
        <dbReference type="Proteomes" id="UP000440732"/>
    </source>
</evidence>
<organism evidence="4 5">
    <name type="scientific">Phytophthora fragariae</name>
    <dbReference type="NCBI Taxonomy" id="53985"/>
    <lineage>
        <taxon>Eukaryota</taxon>
        <taxon>Sar</taxon>
        <taxon>Stramenopiles</taxon>
        <taxon>Oomycota</taxon>
        <taxon>Peronosporomycetes</taxon>
        <taxon>Peronosporales</taxon>
        <taxon>Peronosporaceae</taxon>
        <taxon>Phytophthora</taxon>
    </lineage>
</organism>